<evidence type="ECO:0000256" key="1">
    <source>
        <dbReference type="SAM" id="Phobius"/>
    </source>
</evidence>
<keyword evidence="1" id="KW-0812">Transmembrane</keyword>
<comment type="caution">
    <text evidence="3">The sequence shown here is derived from an EMBL/GenBank/DDBJ whole genome shotgun (WGS) entry which is preliminary data.</text>
</comment>
<protein>
    <submittedName>
        <fullName evidence="3">YcxB family protein</fullName>
    </submittedName>
</protein>
<name>A0ABW4WZK5_9BACT</name>
<keyword evidence="1" id="KW-0472">Membrane</keyword>
<evidence type="ECO:0000259" key="2">
    <source>
        <dbReference type="Pfam" id="PF14317"/>
    </source>
</evidence>
<reference evidence="4" key="1">
    <citation type="journal article" date="2019" name="Int. J. Syst. Evol. Microbiol.">
        <title>The Global Catalogue of Microorganisms (GCM) 10K type strain sequencing project: providing services to taxonomists for standard genome sequencing and annotation.</title>
        <authorList>
            <consortium name="The Broad Institute Genomics Platform"/>
            <consortium name="The Broad Institute Genome Sequencing Center for Infectious Disease"/>
            <person name="Wu L."/>
            <person name="Ma J."/>
        </authorList>
    </citation>
    <scope>NUCLEOTIDE SEQUENCE [LARGE SCALE GENOMIC DNA]</scope>
    <source>
        <strain evidence="4">JCM 16545</strain>
    </source>
</reference>
<dbReference type="InterPro" id="IPR025588">
    <property type="entry name" value="YcxB-like_C"/>
</dbReference>
<evidence type="ECO:0000313" key="4">
    <source>
        <dbReference type="Proteomes" id="UP001597369"/>
    </source>
</evidence>
<organism evidence="3 4">
    <name type="scientific">Pontibacter silvestris</name>
    <dbReference type="NCBI Taxonomy" id="2305183"/>
    <lineage>
        <taxon>Bacteria</taxon>
        <taxon>Pseudomonadati</taxon>
        <taxon>Bacteroidota</taxon>
        <taxon>Cytophagia</taxon>
        <taxon>Cytophagales</taxon>
        <taxon>Hymenobacteraceae</taxon>
        <taxon>Pontibacter</taxon>
    </lineage>
</organism>
<sequence length="154" mass="18367">MIRTNTYSLDPKSYFKIMAVNRLRRYWWLYLLSLTFSLLLLERFGEDPVATIYVCIALAYLVGIFIYLYFIANSSKNKNLFIPRRLIVYSEKIVSQSEDNVHNELPLSYIINAIERKSYWLLYIARSQFIYIPKKAFVSPEDMAAFRKLIPRRK</sequence>
<feature type="domain" description="YcxB-like C-terminal" evidence="2">
    <location>
        <begin position="89"/>
        <end position="150"/>
    </location>
</feature>
<accession>A0ABW4WZK5</accession>
<evidence type="ECO:0000313" key="3">
    <source>
        <dbReference type="EMBL" id="MFD2068002.1"/>
    </source>
</evidence>
<dbReference type="EMBL" id="JBHUHV010000039">
    <property type="protein sequence ID" value="MFD2068002.1"/>
    <property type="molecule type" value="Genomic_DNA"/>
</dbReference>
<feature type="transmembrane region" description="Helical" evidence="1">
    <location>
        <begin position="50"/>
        <end position="70"/>
    </location>
</feature>
<keyword evidence="1" id="KW-1133">Transmembrane helix</keyword>
<dbReference type="Pfam" id="PF14317">
    <property type="entry name" value="YcxB"/>
    <property type="match status" value="1"/>
</dbReference>
<feature type="transmembrane region" description="Helical" evidence="1">
    <location>
        <begin position="26"/>
        <end position="44"/>
    </location>
</feature>
<proteinExistence type="predicted"/>
<keyword evidence="4" id="KW-1185">Reference proteome</keyword>
<dbReference type="Proteomes" id="UP001597369">
    <property type="component" value="Unassembled WGS sequence"/>
</dbReference>
<gene>
    <name evidence="3" type="ORF">ACFSKU_13990</name>
</gene>
<dbReference type="RefSeq" id="WP_229958345.1">
    <property type="nucleotide sequence ID" value="NZ_JAJJWI010000003.1"/>
</dbReference>